<evidence type="ECO:0000256" key="1">
    <source>
        <dbReference type="SAM" id="MobiDB-lite"/>
    </source>
</evidence>
<name>A0ABN1UM00_9ACTN</name>
<organism evidence="2 3">
    <name type="scientific">Nocardioides aquiterrae</name>
    <dbReference type="NCBI Taxonomy" id="203799"/>
    <lineage>
        <taxon>Bacteria</taxon>
        <taxon>Bacillati</taxon>
        <taxon>Actinomycetota</taxon>
        <taxon>Actinomycetes</taxon>
        <taxon>Propionibacteriales</taxon>
        <taxon>Nocardioidaceae</taxon>
        <taxon>Nocardioides</taxon>
    </lineage>
</organism>
<gene>
    <name evidence="2" type="ORF">GCM10009606_40230</name>
</gene>
<accession>A0ABN1UM00</accession>
<sequence length="68" mass="7110">MRFAIPVSCLADADGVEPTWVRSRIRAGVEGTGPHGDFVRRHGSFPRGGGFTGPVDRDSAAAGRMLAG</sequence>
<dbReference type="Proteomes" id="UP001499979">
    <property type="component" value="Unassembled WGS sequence"/>
</dbReference>
<comment type="caution">
    <text evidence="2">The sequence shown here is derived from an EMBL/GenBank/DDBJ whole genome shotgun (WGS) entry which is preliminary data.</text>
</comment>
<feature type="region of interest" description="Disordered" evidence="1">
    <location>
        <begin position="31"/>
        <end position="68"/>
    </location>
</feature>
<evidence type="ECO:0000313" key="3">
    <source>
        <dbReference type="Proteomes" id="UP001499979"/>
    </source>
</evidence>
<evidence type="ECO:0000313" key="2">
    <source>
        <dbReference type="EMBL" id="GAA1158310.1"/>
    </source>
</evidence>
<reference evidence="2 3" key="1">
    <citation type="journal article" date="2019" name="Int. J. Syst. Evol. Microbiol.">
        <title>The Global Catalogue of Microorganisms (GCM) 10K type strain sequencing project: providing services to taxonomists for standard genome sequencing and annotation.</title>
        <authorList>
            <consortium name="The Broad Institute Genomics Platform"/>
            <consortium name="The Broad Institute Genome Sequencing Center for Infectious Disease"/>
            <person name="Wu L."/>
            <person name="Ma J."/>
        </authorList>
    </citation>
    <scope>NUCLEOTIDE SEQUENCE [LARGE SCALE GENOMIC DNA]</scope>
    <source>
        <strain evidence="2 3">JCM 11813</strain>
    </source>
</reference>
<protein>
    <submittedName>
        <fullName evidence="2">Uncharacterized protein</fullName>
    </submittedName>
</protein>
<keyword evidence="3" id="KW-1185">Reference proteome</keyword>
<dbReference type="EMBL" id="BAAAJE010000025">
    <property type="protein sequence ID" value="GAA1158310.1"/>
    <property type="molecule type" value="Genomic_DNA"/>
</dbReference>
<proteinExistence type="predicted"/>